<feature type="transmembrane region" description="Helical" evidence="6">
    <location>
        <begin position="129"/>
        <end position="148"/>
    </location>
</feature>
<dbReference type="AlphaFoldDB" id="A0A1J4TZW1"/>
<dbReference type="GO" id="GO:0005886">
    <property type="term" value="C:plasma membrane"/>
    <property type="evidence" value="ECO:0007669"/>
    <property type="project" value="TreeGrafter"/>
</dbReference>
<feature type="transmembrane region" description="Helical" evidence="6">
    <location>
        <begin position="28"/>
        <end position="48"/>
    </location>
</feature>
<dbReference type="PANTHER" id="PTHR38459:SF1">
    <property type="entry name" value="PROPHAGE BACTOPRENOL-LINKED GLUCOSE TRANSLOCASE HOMOLOG"/>
    <property type="match status" value="1"/>
</dbReference>
<evidence type="ECO:0000256" key="1">
    <source>
        <dbReference type="ARBA" id="ARBA00004141"/>
    </source>
</evidence>
<organism evidence="8 9">
    <name type="scientific">Candidatus Kuenenbacteria bacterium CG1_02_38_13</name>
    <dbReference type="NCBI Taxonomy" id="1805235"/>
    <lineage>
        <taxon>Bacteria</taxon>
        <taxon>Candidatus Kueneniibacteriota</taxon>
    </lineage>
</organism>
<keyword evidence="3 6" id="KW-0812">Transmembrane</keyword>
<evidence type="ECO:0000313" key="8">
    <source>
        <dbReference type="EMBL" id="OIO15958.1"/>
    </source>
</evidence>
<name>A0A1J4TZW1_9BACT</name>
<dbReference type="GO" id="GO:0000271">
    <property type="term" value="P:polysaccharide biosynthetic process"/>
    <property type="evidence" value="ECO:0007669"/>
    <property type="project" value="InterPro"/>
</dbReference>
<dbReference type="InterPro" id="IPR051401">
    <property type="entry name" value="GtrA_CellWall_Glycosyl"/>
</dbReference>
<dbReference type="Proteomes" id="UP000182465">
    <property type="component" value="Unassembled WGS sequence"/>
</dbReference>
<dbReference type="EMBL" id="MNVB01000070">
    <property type="protein sequence ID" value="OIO15958.1"/>
    <property type="molecule type" value="Genomic_DNA"/>
</dbReference>
<evidence type="ECO:0000256" key="6">
    <source>
        <dbReference type="SAM" id="Phobius"/>
    </source>
</evidence>
<feature type="domain" description="GtrA/DPMS transmembrane" evidence="7">
    <location>
        <begin position="30"/>
        <end position="148"/>
    </location>
</feature>
<evidence type="ECO:0000259" key="7">
    <source>
        <dbReference type="Pfam" id="PF04138"/>
    </source>
</evidence>
<reference evidence="8 9" key="1">
    <citation type="journal article" date="2016" name="Environ. Microbiol.">
        <title>Genomic resolution of a cold subsurface aquifer community provides metabolic insights for novel microbes adapted to high CO concentrations.</title>
        <authorList>
            <person name="Probst A.J."/>
            <person name="Castelle C.J."/>
            <person name="Singh A."/>
            <person name="Brown C.T."/>
            <person name="Anantharaman K."/>
            <person name="Sharon I."/>
            <person name="Hug L.A."/>
            <person name="Burstein D."/>
            <person name="Emerson J.B."/>
            <person name="Thomas B.C."/>
            <person name="Banfield J.F."/>
        </authorList>
    </citation>
    <scope>NUCLEOTIDE SEQUENCE [LARGE SCALE GENOMIC DNA]</scope>
    <source>
        <strain evidence="8">CG1_02_38_13</strain>
    </source>
</reference>
<sequence length="166" mass="19641">MIKKFFNKIIDRFRSLPCIRKNPSVKEIIKYSIVGNFTSILDFALYIYLTRFFPFWKEHYLTANFFAILIDSVIRFILHKKWTFRNEGKNIHTQYLKFTIVCLLIMLTGEVLLYTAVEYFGIGDVLGKLISSVIITMFAFLSTKLWVFGRSKEKHIEKYTGQNLKI</sequence>
<evidence type="ECO:0000256" key="4">
    <source>
        <dbReference type="ARBA" id="ARBA00022989"/>
    </source>
</evidence>
<proteinExistence type="inferred from homology"/>
<evidence type="ECO:0000256" key="5">
    <source>
        <dbReference type="ARBA" id="ARBA00023136"/>
    </source>
</evidence>
<evidence type="ECO:0000313" key="9">
    <source>
        <dbReference type="Proteomes" id="UP000182465"/>
    </source>
</evidence>
<comment type="caution">
    <text evidence="8">The sequence shown here is derived from an EMBL/GenBank/DDBJ whole genome shotgun (WGS) entry which is preliminary data.</text>
</comment>
<accession>A0A1J4TZW1</accession>
<protein>
    <recommendedName>
        <fullName evidence="7">GtrA/DPMS transmembrane domain-containing protein</fullName>
    </recommendedName>
</protein>
<dbReference type="PANTHER" id="PTHR38459">
    <property type="entry name" value="PROPHAGE BACTOPRENOL-LINKED GLUCOSE TRANSLOCASE HOMOLOG"/>
    <property type="match status" value="1"/>
</dbReference>
<evidence type="ECO:0000256" key="2">
    <source>
        <dbReference type="ARBA" id="ARBA00009399"/>
    </source>
</evidence>
<keyword evidence="5 6" id="KW-0472">Membrane</keyword>
<feature type="transmembrane region" description="Helical" evidence="6">
    <location>
        <begin position="98"/>
        <end position="117"/>
    </location>
</feature>
<dbReference type="InterPro" id="IPR007267">
    <property type="entry name" value="GtrA_DPMS_TM"/>
</dbReference>
<comment type="subcellular location">
    <subcellularLocation>
        <location evidence="1">Membrane</location>
        <topology evidence="1">Multi-pass membrane protein</topology>
    </subcellularLocation>
</comment>
<comment type="similarity">
    <text evidence="2">Belongs to the GtrA family.</text>
</comment>
<feature type="transmembrane region" description="Helical" evidence="6">
    <location>
        <begin position="60"/>
        <end position="78"/>
    </location>
</feature>
<keyword evidence="4 6" id="KW-1133">Transmembrane helix</keyword>
<evidence type="ECO:0000256" key="3">
    <source>
        <dbReference type="ARBA" id="ARBA00022692"/>
    </source>
</evidence>
<dbReference type="Pfam" id="PF04138">
    <property type="entry name" value="GtrA_DPMS_TM"/>
    <property type="match status" value="1"/>
</dbReference>
<gene>
    <name evidence="8" type="ORF">AUJ29_03255</name>
</gene>